<evidence type="ECO:0000313" key="3">
    <source>
        <dbReference type="Proteomes" id="UP000640786"/>
    </source>
</evidence>
<name>A0ABR8R956_9BACI</name>
<dbReference type="EMBL" id="JACSQO010000004">
    <property type="protein sequence ID" value="MBD7944323.1"/>
    <property type="molecule type" value="Genomic_DNA"/>
</dbReference>
<sequence length="93" mass="10473">MSKDQVKQKGANSKGNSHVTYYFTIIFLIVGTLITLYLLTFKVEDINLFIVVLSILAGGLPMGFIGAFIDYKLSLTKVKYKRNSTVKESRPEH</sequence>
<dbReference type="Proteomes" id="UP000640786">
    <property type="component" value="Unassembled WGS sequence"/>
</dbReference>
<keyword evidence="1" id="KW-0812">Transmembrane</keyword>
<organism evidence="2 3">
    <name type="scientific">Psychrobacillus faecigallinarum</name>
    <dbReference type="NCBI Taxonomy" id="2762235"/>
    <lineage>
        <taxon>Bacteria</taxon>
        <taxon>Bacillati</taxon>
        <taxon>Bacillota</taxon>
        <taxon>Bacilli</taxon>
        <taxon>Bacillales</taxon>
        <taxon>Bacillaceae</taxon>
        <taxon>Psychrobacillus</taxon>
    </lineage>
</organism>
<feature type="transmembrane region" description="Helical" evidence="1">
    <location>
        <begin position="46"/>
        <end position="69"/>
    </location>
</feature>
<keyword evidence="1" id="KW-1133">Transmembrane helix</keyword>
<keyword evidence="3" id="KW-1185">Reference proteome</keyword>
<keyword evidence="1" id="KW-0472">Membrane</keyword>
<proteinExistence type="predicted"/>
<accession>A0ABR8R956</accession>
<gene>
    <name evidence="2" type="ORF">H9650_09375</name>
</gene>
<evidence type="ECO:0000256" key="1">
    <source>
        <dbReference type="SAM" id="Phobius"/>
    </source>
</evidence>
<comment type="caution">
    <text evidence="2">The sequence shown here is derived from an EMBL/GenBank/DDBJ whole genome shotgun (WGS) entry which is preliminary data.</text>
</comment>
<feature type="transmembrane region" description="Helical" evidence="1">
    <location>
        <begin position="21"/>
        <end position="40"/>
    </location>
</feature>
<reference evidence="2 3" key="1">
    <citation type="submission" date="2020-08" db="EMBL/GenBank/DDBJ databases">
        <title>A Genomic Blueprint of the Chicken Gut Microbiome.</title>
        <authorList>
            <person name="Gilroy R."/>
            <person name="Ravi A."/>
            <person name="Getino M."/>
            <person name="Pursley I."/>
            <person name="Horton D.L."/>
            <person name="Alikhan N.-F."/>
            <person name="Baker D."/>
            <person name="Gharbi K."/>
            <person name="Hall N."/>
            <person name="Watson M."/>
            <person name="Adriaenssens E.M."/>
            <person name="Foster-Nyarko E."/>
            <person name="Jarju S."/>
            <person name="Secka A."/>
            <person name="Antonio M."/>
            <person name="Oren A."/>
            <person name="Chaudhuri R."/>
            <person name="La Ragione R.M."/>
            <person name="Hildebrand F."/>
            <person name="Pallen M.J."/>
        </authorList>
    </citation>
    <scope>NUCLEOTIDE SEQUENCE [LARGE SCALE GENOMIC DNA]</scope>
    <source>
        <strain evidence="2 3">Sa2BUA9</strain>
    </source>
</reference>
<protein>
    <submittedName>
        <fullName evidence="2">Uncharacterized protein</fullName>
    </submittedName>
</protein>
<dbReference type="RefSeq" id="WP_144536686.1">
    <property type="nucleotide sequence ID" value="NZ_JACSQO010000004.1"/>
</dbReference>
<evidence type="ECO:0000313" key="2">
    <source>
        <dbReference type="EMBL" id="MBD7944323.1"/>
    </source>
</evidence>